<dbReference type="RefSeq" id="WP_093750153.1">
    <property type="nucleotide sequence ID" value="NZ_BSYN01000001.1"/>
</dbReference>
<comment type="function">
    <text evidence="3">Catalyzes the interconversion of methylthioribose-1-phosphate (MTR-1-P) into methylthioribulose-1-phosphate (MTRu-1-P).</text>
</comment>
<dbReference type="FunFam" id="3.40.50.10470:FF:000006">
    <property type="entry name" value="Methylthioribose-1-phosphate isomerase"/>
    <property type="match status" value="1"/>
</dbReference>
<comment type="catalytic activity">
    <reaction evidence="2 3">
        <text>5-(methylsulfanyl)-alpha-D-ribose 1-phosphate = 5-(methylsulfanyl)-D-ribulose 1-phosphate</text>
        <dbReference type="Rhea" id="RHEA:19989"/>
        <dbReference type="ChEBI" id="CHEBI:58533"/>
        <dbReference type="ChEBI" id="CHEBI:58548"/>
        <dbReference type="EC" id="5.3.1.23"/>
    </reaction>
</comment>
<dbReference type="NCBIfam" id="TIGR00512">
    <property type="entry name" value="salvage_mtnA"/>
    <property type="match status" value="1"/>
</dbReference>
<feature type="binding site" evidence="3">
    <location>
        <begin position="248"/>
        <end position="249"/>
    </location>
    <ligand>
        <name>substrate</name>
    </ligand>
</feature>
<evidence type="ECO:0000256" key="1">
    <source>
        <dbReference type="ARBA" id="ARBA00023235"/>
    </source>
</evidence>
<dbReference type="PANTHER" id="PTHR43475">
    <property type="entry name" value="METHYLTHIORIBOSE-1-PHOSPHATE ISOMERASE"/>
    <property type="match status" value="1"/>
</dbReference>
<dbReference type="Gene3D" id="3.40.50.10470">
    <property type="entry name" value="Translation initiation factor eif-2b, domain 2"/>
    <property type="match status" value="1"/>
</dbReference>
<feature type="binding site" evidence="3">
    <location>
        <begin position="47"/>
        <end position="49"/>
    </location>
    <ligand>
        <name>substrate</name>
    </ligand>
</feature>
<dbReference type="PANTHER" id="PTHR43475:SF1">
    <property type="entry name" value="METHYLTHIORIBOSE-1-PHOSPHATE ISOMERASE"/>
    <property type="match status" value="1"/>
</dbReference>
<keyword evidence="1 3" id="KW-0413">Isomerase</keyword>
<dbReference type="EC" id="5.3.1.23" evidence="3"/>
<evidence type="ECO:0000256" key="3">
    <source>
        <dbReference type="HAMAP-Rule" id="MF_01678"/>
    </source>
</evidence>
<dbReference type="HAMAP" id="MF_01678">
    <property type="entry name" value="Salvage_MtnA"/>
    <property type="match status" value="1"/>
</dbReference>
<evidence type="ECO:0000313" key="4">
    <source>
        <dbReference type="EMBL" id="SDW15657.1"/>
    </source>
</evidence>
<accession>A0A1H2R8C9</accession>
<keyword evidence="5" id="KW-1185">Reference proteome</keyword>
<comment type="similarity">
    <text evidence="3">Belongs to the EIF-2B alpha/beta/delta subunits family. MtnA subfamily.</text>
</comment>
<feature type="site" description="Transition state stabilizer" evidence="3">
    <location>
        <position position="158"/>
    </location>
</feature>
<protein>
    <recommendedName>
        <fullName evidence="3">Methylthioribose-1-phosphate isomerase</fullName>
        <shortName evidence="3">M1Pi</shortName>
        <shortName evidence="3">MTR-1-P isomerase</shortName>
        <ecNumber evidence="3">5.3.1.23</ecNumber>
    </recommendedName>
    <alternativeName>
        <fullName evidence="3">S-methyl-5-thioribose-1-phosphate isomerase</fullName>
    </alternativeName>
</protein>
<dbReference type="InterPro" id="IPR037171">
    <property type="entry name" value="NagB/RpiA_transferase-like"/>
</dbReference>
<dbReference type="InterPro" id="IPR011559">
    <property type="entry name" value="Initiation_fac_2B_a/b/d"/>
</dbReference>
<gene>
    <name evidence="3" type="primary">mtnA</name>
    <name evidence="4" type="ORF">SAMN05660923_00313</name>
</gene>
<evidence type="ECO:0000313" key="5">
    <source>
        <dbReference type="Proteomes" id="UP000198828"/>
    </source>
</evidence>
<dbReference type="Pfam" id="PF01008">
    <property type="entry name" value="IF-2B"/>
    <property type="match status" value="1"/>
</dbReference>
<dbReference type="GO" id="GO:0019509">
    <property type="term" value="P:L-methionine salvage from methylthioadenosine"/>
    <property type="evidence" value="ECO:0007669"/>
    <property type="project" value="UniProtKB-UniRule"/>
</dbReference>
<dbReference type="Proteomes" id="UP000198828">
    <property type="component" value="Unassembled WGS sequence"/>
</dbReference>
<name>A0A1H2R8C9_9FIRM</name>
<dbReference type="UniPathway" id="UPA00904">
    <property type="reaction ID" value="UER00874"/>
</dbReference>
<keyword evidence="3" id="KW-0028">Amino-acid biosynthesis</keyword>
<feature type="active site" description="Proton donor" evidence="3">
    <location>
        <position position="238"/>
    </location>
</feature>
<dbReference type="Gene3D" id="1.20.120.420">
    <property type="entry name" value="translation initiation factor eif-2b, domain 1"/>
    <property type="match status" value="1"/>
</dbReference>
<sequence>MKEIKTIEFKEDALYLIDQRKLPVSYEIFECRTYKDVYYAIKEMVVRGAPAIGATAAYGVVLAAKEFIDGEKKEFLSNMKKALSFLNESRPTAVNLMWAIERMNNLIERNRDLSVEDIYMKLKEEADRILKEDIETNKRIGEIGNQIVGQKATILTHCNTGALATAGFGTALGVIREAFYSGKDIFVYADETRPRLQGGRLTAWELVQEGIPAKLIADSVAATLIRDKKVDLILVGADRIALNGDTANKIGTFMLSVLAKEYNVPFYIVAPTSTIDFSIETGDEIVIEERDSKEVTHIENIRIAPEGIDVYNPAFDVTPNENITGIITEKGIIKPPFRDNIIKLK</sequence>
<dbReference type="GO" id="GO:0046523">
    <property type="term" value="F:S-methyl-5-thioribose-1-phosphate isomerase activity"/>
    <property type="evidence" value="ECO:0007669"/>
    <property type="project" value="UniProtKB-UniRule"/>
</dbReference>
<reference evidence="4 5" key="1">
    <citation type="submission" date="2016-10" db="EMBL/GenBank/DDBJ databases">
        <authorList>
            <person name="de Groot N.N."/>
        </authorList>
    </citation>
    <scope>NUCLEOTIDE SEQUENCE [LARGE SCALE GENOMIC DNA]</scope>
    <source>
        <strain evidence="4 5">DSM 23310</strain>
    </source>
</reference>
<dbReference type="AlphaFoldDB" id="A0A1H2R8C9"/>
<feature type="binding site" evidence="3">
    <location>
        <position position="197"/>
    </location>
    <ligand>
        <name>substrate</name>
    </ligand>
</feature>
<evidence type="ECO:0000256" key="2">
    <source>
        <dbReference type="ARBA" id="ARBA00052401"/>
    </source>
</evidence>
<dbReference type="InterPro" id="IPR000649">
    <property type="entry name" value="IF-2B-related"/>
</dbReference>
<dbReference type="InterPro" id="IPR027363">
    <property type="entry name" value="M1Pi_N"/>
</dbReference>
<dbReference type="OrthoDB" id="9803436at2"/>
<keyword evidence="3" id="KW-0486">Methionine biosynthesis</keyword>
<dbReference type="EMBL" id="FNNG01000001">
    <property type="protein sequence ID" value="SDW15657.1"/>
    <property type="molecule type" value="Genomic_DNA"/>
</dbReference>
<feature type="binding site" evidence="3">
    <location>
        <position position="90"/>
    </location>
    <ligand>
        <name>substrate</name>
    </ligand>
</feature>
<comment type="pathway">
    <text evidence="3">Amino-acid biosynthesis; L-methionine biosynthesis via salvage pathway; L-methionine from S-methyl-5-thio-alpha-D-ribose 1-phosphate: step 1/6.</text>
</comment>
<dbReference type="InterPro" id="IPR005251">
    <property type="entry name" value="IF-M1Pi"/>
</dbReference>
<dbReference type="FunFam" id="1.20.120.420:FF:000003">
    <property type="entry name" value="Methylthioribose-1-phosphate isomerase"/>
    <property type="match status" value="1"/>
</dbReference>
<dbReference type="InterPro" id="IPR042529">
    <property type="entry name" value="IF_2B-like_C"/>
</dbReference>
<dbReference type="NCBIfam" id="NF004326">
    <property type="entry name" value="PRK05720.1"/>
    <property type="match status" value="1"/>
</dbReference>
<organism evidence="4 5">
    <name type="scientific">Tepidimicrobium xylanilyticum</name>
    <dbReference type="NCBI Taxonomy" id="1123352"/>
    <lineage>
        <taxon>Bacteria</taxon>
        <taxon>Bacillati</taxon>
        <taxon>Bacillota</taxon>
        <taxon>Tissierellia</taxon>
        <taxon>Tissierellales</taxon>
        <taxon>Tepidimicrobiaceae</taxon>
        <taxon>Tepidimicrobium</taxon>
    </lineage>
</organism>
<dbReference type="NCBIfam" id="TIGR00524">
    <property type="entry name" value="eIF-2B_rel"/>
    <property type="match status" value="1"/>
</dbReference>
<proteinExistence type="inferred from homology"/>
<dbReference type="SUPFAM" id="SSF100950">
    <property type="entry name" value="NagB/RpiA/CoA transferase-like"/>
    <property type="match status" value="1"/>
</dbReference>